<comment type="caution">
    <text evidence="4">The sequence shown here is derived from an EMBL/GenBank/DDBJ whole genome shotgun (WGS) entry which is preliminary data.</text>
</comment>
<dbReference type="Pfam" id="PF26580">
    <property type="entry name" value="Mtb12_C"/>
    <property type="match status" value="1"/>
</dbReference>
<evidence type="ECO:0000259" key="3">
    <source>
        <dbReference type="Pfam" id="PF26580"/>
    </source>
</evidence>
<reference evidence="5 7" key="2">
    <citation type="submission" date="2019-01" db="EMBL/GenBank/DDBJ databases">
        <title>High-quality-draft genome sequences of five non-tuberculosis mycobacteriaceae isolated from a nosocomial environment.</title>
        <authorList>
            <person name="Tiago I."/>
            <person name="Alarico S."/>
            <person name="Pereira S.G."/>
            <person name="Coelho C."/>
            <person name="Maranha A."/>
            <person name="Empadinhas N."/>
        </authorList>
    </citation>
    <scope>NUCLEOTIDE SEQUENCE [LARGE SCALE GENOMIC DNA]</scope>
    <source>
        <strain evidence="5 7">24AIII</strain>
    </source>
</reference>
<dbReference type="EMBL" id="SDLO01000021">
    <property type="protein sequence ID" value="TDK86000.1"/>
    <property type="molecule type" value="Genomic_DNA"/>
</dbReference>
<dbReference type="OrthoDB" id="4752301at2"/>
<evidence type="ECO:0000313" key="6">
    <source>
        <dbReference type="Proteomes" id="UP000093962"/>
    </source>
</evidence>
<protein>
    <recommendedName>
        <fullName evidence="3">Low molecular weight antigen MTB12-like C-terminal domain-containing protein</fullName>
    </recommendedName>
</protein>
<name>A0A1A0LS29_MYCMU</name>
<dbReference type="EMBL" id="LZSF01000302">
    <property type="protein sequence ID" value="OBA75917.1"/>
    <property type="molecule type" value="Genomic_DNA"/>
</dbReference>
<accession>A0A1A0LS29</accession>
<evidence type="ECO:0000313" key="7">
    <source>
        <dbReference type="Proteomes" id="UP000294929"/>
    </source>
</evidence>
<feature type="domain" description="Low molecular weight antigen MTB12-like C-terminal" evidence="3">
    <location>
        <begin position="48"/>
        <end position="164"/>
    </location>
</feature>
<dbReference type="RefSeq" id="WP_061001619.1">
    <property type="nucleotide sequence ID" value="NZ_LSKA01000160.1"/>
</dbReference>
<dbReference type="Proteomes" id="UP000093962">
    <property type="component" value="Unassembled WGS sequence"/>
</dbReference>
<dbReference type="InterPro" id="IPR058644">
    <property type="entry name" value="Mtb12-like_C"/>
</dbReference>
<reference evidence="4 6" key="1">
    <citation type="submission" date="2016-06" db="EMBL/GenBank/DDBJ databases">
        <authorList>
            <person name="Kjaerup R.B."/>
            <person name="Dalgaard T.S."/>
            <person name="Juul-Madsen H.R."/>
        </authorList>
    </citation>
    <scope>NUCLEOTIDE SEQUENCE [LARGE SCALE GENOMIC DNA]</scope>
    <source>
        <strain evidence="4 6">1199456.5</strain>
    </source>
</reference>
<proteinExistence type="inferred from homology"/>
<evidence type="ECO:0000256" key="1">
    <source>
        <dbReference type="ARBA" id="ARBA00022729"/>
    </source>
</evidence>
<dbReference type="PROSITE" id="PS51257">
    <property type="entry name" value="PROKAR_LIPOPROTEIN"/>
    <property type="match status" value="1"/>
</dbReference>
<organism evidence="4 6">
    <name type="scientific">Mycolicibacterium mucogenicum</name>
    <name type="common">Mycobacterium mucogenicum</name>
    <dbReference type="NCBI Taxonomy" id="56689"/>
    <lineage>
        <taxon>Bacteria</taxon>
        <taxon>Bacillati</taxon>
        <taxon>Actinomycetota</taxon>
        <taxon>Actinomycetes</taxon>
        <taxon>Mycobacteriales</taxon>
        <taxon>Mycobacteriaceae</taxon>
        <taxon>Mycolicibacterium</taxon>
    </lineage>
</organism>
<evidence type="ECO:0000313" key="5">
    <source>
        <dbReference type="EMBL" id="TDK86000.1"/>
    </source>
</evidence>
<evidence type="ECO:0000313" key="4">
    <source>
        <dbReference type="EMBL" id="OBA75917.1"/>
    </source>
</evidence>
<keyword evidence="1" id="KW-0732">Signal</keyword>
<dbReference type="Proteomes" id="UP000294929">
    <property type="component" value="Unassembled WGS sequence"/>
</dbReference>
<comment type="similarity">
    <text evidence="2">Belongs to the MTB12 family.</text>
</comment>
<gene>
    <name evidence="4" type="ORF">A5642_07370</name>
    <name evidence="5" type="ORF">EUA03_21135</name>
</gene>
<dbReference type="AlphaFoldDB" id="A0A1A0LS29"/>
<sequence length="178" mass="18410">MNPTRGTLIAVVAAAIGLAGCSEHVEPPADPMPRSLLTTDAKAPEAAPLPSPDAITAVLYKIADPAVPSAQKIGLIQYGTAEDQAGLDNFTRALRDNGFNPMNVTATDLLWSAGQPGDIIATITISSVAAPDNKFTFPMEFSPIRDAWQLNRQTANLLLKLGQPGGPGASGAAPTPGR</sequence>
<evidence type="ECO:0000256" key="2">
    <source>
        <dbReference type="ARBA" id="ARBA00093774"/>
    </source>
</evidence>